<dbReference type="InterPro" id="IPR059120">
    <property type="entry name" value="Cullin-like_AB"/>
</dbReference>
<dbReference type="GO" id="GO:0031625">
    <property type="term" value="F:ubiquitin protein ligase binding"/>
    <property type="evidence" value="ECO:0007669"/>
    <property type="project" value="InterPro"/>
</dbReference>
<sequence>MTQLKLNNEDLVRLLYSLSCRKYRILRKEPDTNTVTPTDNFKVNTQFSDESTK</sequence>
<name>A0A2K3K9Q5_TRIPR</name>
<dbReference type="Pfam" id="PF26557">
    <property type="entry name" value="Cullin_AB"/>
    <property type="match status" value="1"/>
</dbReference>
<dbReference type="Gene3D" id="3.30.230.130">
    <property type="entry name" value="Cullin, Chain C, Domain 2"/>
    <property type="match status" value="1"/>
</dbReference>
<dbReference type="GO" id="GO:0006511">
    <property type="term" value="P:ubiquitin-dependent protein catabolic process"/>
    <property type="evidence" value="ECO:0007669"/>
    <property type="project" value="InterPro"/>
</dbReference>
<accession>A0A2K3K9Q5</accession>
<feature type="compositionally biased region" description="Polar residues" evidence="1">
    <location>
        <begin position="32"/>
        <end position="53"/>
    </location>
</feature>
<feature type="domain" description="Cullin-like alpha+beta" evidence="2">
    <location>
        <begin position="2"/>
        <end position="47"/>
    </location>
</feature>
<comment type="caution">
    <text evidence="3">The sequence shown here is derived from an EMBL/GenBank/DDBJ whole genome shotgun (WGS) entry which is preliminary data.</text>
</comment>
<gene>
    <name evidence="3" type="ORF">L195_g061419</name>
</gene>
<reference evidence="3 4" key="2">
    <citation type="journal article" date="2017" name="Front. Plant Sci.">
        <title>Gene Classification and Mining of Molecular Markers Useful in Red Clover (Trifolium pratense) Breeding.</title>
        <authorList>
            <person name="Istvanek J."/>
            <person name="Dluhosova J."/>
            <person name="Dluhos P."/>
            <person name="Patkova L."/>
            <person name="Nedelnik J."/>
            <person name="Repkova J."/>
        </authorList>
    </citation>
    <scope>NUCLEOTIDE SEQUENCE [LARGE SCALE GENOMIC DNA]</scope>
    <source>
        <strain evidence="4">cv. Tatra</strain>
        <tissue evidence="3">Young leaves</tissue>
    </source>
</reference>
<dbReference type="InterPro" id="IPR045093">
    <property type="entry name" value="Cullin"/>
</dbReference>
<dbReference type="InterPro" id="IPR036317">
    <property type="entry name" value="Cullin_homology_sf"/>
</dbReference>
<dbReference type="STRING" id="57577.A0A2K3K9Q5"/>
<evidence type="ECO:0000313" key="3">
    <source>
        <dbReference type="EMBL" id="PNX63030.1"/>
    </source>
</evidence>
<evidence type="ECO:0000256" key="1">
    <source>
        <dbReference type="SAM" id="MobiDB-lite"/>
    </source>
</evidence>
<dbReference type="EMBL" id="ASHM01151926">
    <property type="protein sequence ID" value="PNX63030.1"/>
    <property type="molecule type" value="Genomic_DNA"/>
</dbReference>
<dbReference type="AlphaFoldDB" id="A0A2K3K9Q5"/>
<feature type="region of interest" description="Disordered" evidence="1">
    <location>
        <begin position="31"/>
        <end position="53"/>
    </location>
</feature>
<dbReference type="SUPFAM" id="SSF75632">
    <property type="entry name" value="Cullin homology domain"/>
    <property type="match status" value="1"/>
</dbReference>
<dbReference type="Proteomes" id="UP000236291">
    <property type="component" value="Unassembled WGS sequence"/>
</dbReference>
<reference evidence="3 4" key="1">
    <citation type="journal article" date="2014" name="Am. J. Bot.">
        <title>Genome assembly and annotation for red clover (Trifolium pratense; Fabaceae).</title>
        <authorList>
            <person name="Istvanek J."/>
            <person name="Jaros M."/>
            <person name="Krenek A."/>
            <person name="Repkova J."/>
        </authorList>
    </citation>
    <scope>NUCLEOTIDE SEQUENCE [LARGE SCALE GENOMIC DNA]</scope>
    <source>
        <strain evidence="4">cv. Tatra</strain>
        <tissue evidence="3">Young leaves</tissue>
    </source>
</reference>
<protein>
    <submittedName>
        <fullName evidence="3">Cullin-1-like protein</fullName>
    </submittedName>
</protein>
<dbReference type="PANTHER" id="PTHR11932">
    <property type="entry name" value="CULLIN"/>
    <property type="match status" value="1"/>
</dbReference>
<evidence type="ECO:0000313" key="4">
    <source>
        <dbReference type="Proteomes" id="UP000236291"/>
    </source>
</evidence>
<organism evidence="3 4">
    <name type="scientific">Trifolium pratense</name>
    <name type="common">Red clover</name>
    <dbReference type="NCBI Taxonomy" id="57577"/>
    <lineage>
        <taxon>Eukaryota</taxon>
        <taxon>Viridiplantae</taxon>
        <taxon>Streptophyta</taxon>
        <taxon>Embryophyta</taxon>
        <taxon>Tracheophyta</taxon>
        <taxon>Spermatophyta</taxon>
        <taxon>Magnoliopsida</taxon>
        <taxon>eudicotyledons</taxon>
        <taxon>Gunneridae</taxon>
        <taxon>Pentapetalae</taxon>
        <taxon>rosids</taxon>
        <taxon>fabids</taxon>
        <taxon>Fabales</taxon>
        <taxon>Fabaceae</taxon>
        <taxon>Papilionoideae</taxon>
        <taxon>50 kb inversion clade</taxon>
        <taxon>NPAAA clade</taxon>
        <taxon>Hologalegina</taxon>
        <taxon>IRL clade</taxon>
        <taxon>Trifolieae</taxon>
        <taxon>Trifolium</taxon>
    </lineage>
</organism>
<proteinExistence type="predicted"/>
<evidence type="ECO:0000259" key="2">
    <source>
        <dbReference type="Pfam" id="PF26557"/>
    </source>
</evidence>
<feature type="non-terminal residue" evidence="3">
    <location>
        <position position="53"/>
    </location>
</feature>